<dbReference type="InterPro" id="IPR036444">
    <property type="entry name" value="PLipase_A2_dom_sf"/>
</dbReference>
<keyword evidence="3" id="KW-1185">Reference proteome</keyword>
<dbReference type="InterPro" id="IPR015141">
    <property type="entry name" value="PLipase_A2_prok/fun"/>
</dbReference>
<accession>A0ABP9V9E3</accession>
<feature type="chain" id="PRO_5047005994" description="Phospholipase A2" evidence="1">
    <location>
        <begin position="24"/>
        <end position="221"/>
    </location>
</feature>
<dbReference type="PROSITE" id="PS51257">
    <property type="entry name" value="PROKAR_LIPOPROTEIN"/>
    <property type="match status" value="1"/>
</dbReference>
<sequence>MKNFHLGLLLLGTLTLASCGQQAASSMPAPSTTAATVAEQIAQFAQRPELQSEEAQAILKAYPDDAGMLDALQRAYGLKPDTTEALTVPVPDGLSAQATRLSYVQSVAWGSVANYQAQKARPAYSGLNWGSDGCSAPSGVGLGYRTTFRPACDVHDFGYGNLPKLTAKSQWETQRKNTDVAFHNNMDHICAQKSWYEKPTCYAASQAYYLAVRNFGSSHWN</sequence>
<feature type="signal peptide" evidence="1">
    <location>
        <begin position="1"/>
        <end position="23"/>
    </location>
</feature>
<dbReference type="RefSeq" id="WP_353541187.1">
    <property type="nucleotide sequence ID" value="NZ_BAABRN010000007.1"/>
</dbReference>
<reference evidence="2 3" key="1">
    <citation type="submission" date="2024-02" db="EMBL/GenBank/DDBJ databases">
        <title>Deinococcus xinjiangensis NBRC 107630.</title>
        <authorList>
            <person name="Ichikawa N."/>
            <person name="Katano-Makiyama Y."/>
            <person name="Hidaka K."/>
        </authorList>
    </citation>
    <scope>NUCLEOTIDE SEQUENCE [LARGE SCALE GENOMIC DNA]</scope>
    <source>
        <strain evidence="2 3">NBRC 107630</strain>
    </source>
</reference>
<evidence type="ECO:0000313" key="3">
    <source>
        <dbReference type="Proteomes" id="UP001458946"/>
    </source>
</evidence>
<dbReference type="Gene3D" id="1.20.90.10">
    <property type="entry name" value="Phospholipase A2 domain"/>
    <property type="match status" value="1"/>
</dbReference>
<evidence type="ECO:0000256" key="1">
    <source>
        <dbReference type="SAM" id="SignalP"/>
    </source>
</evidence>
<comment type="caution">
    <text evidence="2">The sequence shown here is derived from an EMBL/GenBank/DDBJ whole genome shotgun (WGS) entry which is preliminary data.</text>
</comment>
<dbReference type="Pfam" id="PF09056">
    <property type="entry name" value="Phospholip_A2_3"/>
    <property type="match status" value="1"/>
</dbReference>
<dbReference type="Proteomes" id="UP001458946">
    <property type="component" value="Unassembled WGS sequence"/>
</dbReference>
<gene>
    <name evidence="2" type="ORF">Dxin01_00948</name>
</gene>
<keyword evidence="1" id="KW-0732">Signal</keyword>
<evidence type="ECO:0000313" key="2">
    <source>
        <dbReference type="EMBL" id="GAA5501216.1"/>
    </source>
</evidence>
<dbReference type="SUPFAM" id="SSF48619">
    <property type="entry name" value="Phospholipase A2, PLA2"/>
    <property type="match status" value="1"/>
</dbReference>
<protein>
    <recommendedName>
        <fullName evidence="4">Phospholipase A2</fullName>
    </recommendedName>
</protein>
<evidence type="ECO:0008006" key="4">
    <source>
        <dbReference type="Google" id="ProtNLM"/>
    </source>
</evidence>
<dbReference type="EMBL" id="BAABRN010000007">
    <property type="protein sequence ID" value="GAA5501216.1"/>
    <property type="molecule type" value="Genomic_DNA"/>
</dbReference>
<name>A0ABP9V9E3_9DEIO</name>
<organism evidence="2 3">
    <name type="scientific">Deinococcus xinjiangensis</name>
    <dbReference type="NCBI Taxonomy" id="457454"/>
    <lineage>
        <taxon>Bacteria</taxon>
        <taxon>Thermotogati</taxon>
        <taxon>Deinococcota</taxon>
        <taxon>Deinococci</taxon>
        <taxon>Deinococcales</taxon>
        <taxon>Deinococcaceae</taxon>
        <taxon>Deinococcus</taxon>
    </lineage>
</organism>
<proteinExistence type="predicted"/>